<dbReference type="Gene3D" id="1.10.1740.10">
    <property type="match status" value="1"/>
</dbReference>
<dbReference type="PRINTS" id="PR00038">
    <property type="entry name" value="HTHLUXR"/>
</dbReference>
<dbReference type="Proteomes" id="UP000270673">
    <property type="component" value="Chromosome"/>
</dbReference>
<dbReference type="NCBIfam" id="TIGR02985">
    <property type="entry name" value="Sig70_bacteroi1"/>
    <property type="match status" value="1"/>
</dbReference>
<dbReference type="PANTHER" id="PTHR43133">
    <property type="entry name" value="RNA POLYMERASE ECF-TYPE SIGMA FACTO"/>
    <property type="match status" value="1"/>
</dbReference>
<dbReference type="OrthoDB" id="1120819at2"/>
<comment type="similarity">
    <text evidence="1">Belongs to the sigma-70 factor family. ECF subfamily.</text>
</comment>
<evidence type="ECO:0000313" key="7">
    <source>
        <dbReference type="Proteomes" id="UP000270673"/>
    </source>
</evidence>
<keyword evidence="2" id="KW-0805">Transcription regulation</keyword>
<dbReference type="InterPro" id="IPR007627">
    <property type="entry name" value="RNA_pol_sigma70_r2"/>
</dbReference>
<dbReference type="GO" id="GO:0006352">
    <property type="term" value="P:DNA-templated transcription initiation"/>
    <property type="evidence" value="ECO:0007669"/>
    <property type="project" value="InterPro"/>
</dbReference>
<dbReference type="PANTHER" id="PTHR43133:SF46">
    <property type="entry name" value="RNA POLYMERASE SIGMA-70 FACTOR ECF SUBFAMILY"/>
    <property type="match status" value="1"/>
</dbReference>
<dbReference type="GO" id="GO:0016987">
    <property type="term" value="F:sigma factor activity"/>
    <property type="evidence" value="ECO:0007669"/>
    <property type="project" value="UniProtKB-KW"/>
</dbReference>
<dbReference type="SUPFAM" id="SSF88946">
    <property type="entry name" value="Sigma2 domain of RNA polymerase sigma factors"/>
    <property type="match status" value="1"/>
</dbReference>
<keyword evidence="3" id="KW-0731">Sigma factor</keyword>
<dbReference type="InterPro" id="IPR036388">
    <property type="entry name" value="WH-like_DNA-bd_sf"/>
</dbReference>
<dbReference type="InterPro" id="IPR013249">
    <property type="entry name" value="RNA_pol_sigma70_r4_t2"/>
</dbReference>
<evidence type="ECO:0000256" key="1">
    <source>
        <dbReference type="ARBA" id="ARBA00010641"/>
    </source>
</evidence>
<accession>A0A3Q9IM34</accession>
<evidence type="ECO:0000256" key="3">
    <source>
        <dbReference type="ARBA" id="ARBA00023082"/>
    </source>
</evidence>
<dbReference type="GO" id="GO:0003677">
    <property type="term" value="F:DNA binding"/>
    <property type="evidence" value="ECO:0007669"/>
    <property type="project" value="InterPro"/>
</dbReference>
<dbReference type="Gene3D" id="1.10.10.10">
    <property type="entry name" value="Winged helix-like DNA-binding domain superfamily/Winged helix DNA-binding domain"/>
    <property type="match status" value="1"/>
</dbReference>
<dbReference type="NCBIfam" id="TIGR02937">
    <property type="entry name" value="sigma70-ECF"/>
    <property type="match status" value="1"/>
</dbReference>
<gene>
    <name evidence="6" type="ORF">D8S85_03550</name>
</gene>
<protein>
    <submittedName>
        <fullName evidence="6">RNA polymerase sigma-70 factor</fullName>
    </submittedName>
</protein>
<feature type="domain" description="HTH luxR-type" evidence="5">
    <location>
        <begin position="135"/>
        <end position="195"/>
    </location>
</feature>
<proteinExistence type="inferred from homology"/>
<evidence type="ECO:0000259" key="5">
    <source>
        <dbReference type="SMART" id="SM00421"/>
    </source>
</evidence>
<dbReference type="Pfam" id="PF04542">
    <property type="entry name" value="Sigma70_r2"/>
    <property type="match status" value="1"/>
</dbReference>
<sequence length="201" mass="23578">MCMVLDYSEDRELLTLLRRGEISAFVDIYTTYYDALLNYADRLLNDVETARDVVQQVFYKIWENRDALSISLSVKAYLFKSVYHGCLNTLAHQKNIQKYEQEQLSDFYFSTVIQSPEAEEVLWKSDIEEAIREAMAVLPEKCREVFVLSKIEGLKNREIAEKLGISEKTVERHMSIALSKLREELNWLLQFILFFSVSHWG</sequence>
<dbReference type="InterPro" id="IPR014327">
    <property type="entry name" value="RNA_pol_sigma70_bacteroid"/>
</dbReference>
<dbReference type="InterPro" id="IPR014284">
    <property type="entry name" value="RNA_pol_sigma-70_dom"/>
</dbReference>
<dbReference type="InterPro" id="IPR000792">
    <property type="entry name" value="Tscrpt_reg_LuxR_C"/>
</dbReference>
<dbReference type="InterPro" id="IPR013325">
    <property type="entry name" value="RNA_pol_sigma_r2"/>
</dbReference>
<evidence type="ECO:0000256" key="2">
    <source>
        <dbReference type="ARBA" id="ARBA00023015"/>
    </source>
</evidence>
<dbReference type="InterPro" id="IPR039425">
    <property type="entry name" value="RNA_pol_sigma-70-like"/>
</dbReference>
<dbReference type="CDD" id="cd06171">
    <property type="entry name" value="Sigma70_r4"/>
    <property type="match status" value="1"/>
</dbReference>
<keyword evidence="7" id="KW-1185">Reference proteome</keyword>
<evidence type="ECO:0000256" key="4">
    <source>
        <dbReference type="ARBA" id="ARBA00023163"/>
    </source>
</evidence>
<dbReference type="SMART" id="SM00421">
    <property type="entry name" value="HTH_LUXR"/>
    <property type="match status" value="1"/>
</dbReference>
<evidence type="ECO:0000313" key="6">
    <source>
        <dbReference type="EMBL" id="AZS28719.1"/>
    </source>
</evidence>
<dbReference type="SUPFAM" id="SSF88659">
    <property type="entry name" value="Sigma3 and sigma4 domains of RNA polymerase sigma factors"/>
    <property type="match status" value="1"/>
</dbReference>
<dbReference type="AlphaFoldDB" id="A0A3Q9IM34"/>
<organism evidence="6 7">
    <name type="scientific">Butyricimonas faecalis</name>
    <dbReference type="NCBI Taxonomy" id="2093856"/>
    <lineage>
        <taxon>Bacteria</taxon>
        <taxon>Pseudomonadati</taxon>
        <taxon>Bacteroidota</taxon>
        <taxon>Bacteroidia</taxon>
        <taxon>Bacteroidales</taxon>
        <taxon>Odoribacteraceae</taxon>
        <taxon>Butyricimonas</taxon>
    </lineage>
</organism>
<dbReference type="EMBL" id="CP032819">
    <property type="protein sequence ID" value="AZS28719.1"/>
    <property type="molecule type" value="Genomic_DNA"/>
</dbReference>
<dbReference type="KEGG" id="buy:D8S85_03550"/>
<keyword evidence="4" id="KW-0804">Transcription</keyword>
<dbReference type="InterPro" id="IPR013324">
    <property type="entry name" value="RNA_pol_sigma_r3/r4-like"/>
</dbReference>
<name>A0A3Q9IM34_9BACT</name>
<reference evidence="6 7" key="1">
    <citation type="submission" date="2018-10" db="EMBL/GenBank/DDBJ databases">
        <title>Butyricimonas faecalis sp. nov., isolated from human faeces and emended description of the genus Butyricimonas.</title>
        <authorList>
            <person name="Le Roy T."/>
            <person name="Van der Smissen P."/>
            <person name="Paquot A."/>
            <person name="Delzenne N."/>
            <person name="Muccioli G."/>
            <person name="Collet J.-F."/>
            <person name="Cani P.D."/>
        </authorList>
    </citation>
    <scope>NUCLEOTIDE SEQUENCE [LARGE SCALE GENOMIC DNA]</scope>
    <source>
        <strain evidence="6 7">H184</strain>
    </source>
</reference>
<dbReference type="Pfam" id="PF08281">
    <property type="entry name" value="Sigma70_r4_2"/>
    <property type="match status" value="1"/>
</dbReference>